<evidence type="ECO:0000313" key="1">
    <source>
        <dbReference type="EMBL" id="OAL10698.1"/>
    </source>
</evidence>
<accession>A0A1A9QEM3</accession>
<dbReference type="RefSeq" id="WP_187149934.1">
    <property type="nucleotide sequence ID" value="NZ_LWUJ01000010.1"/>
</dbReference>
<proteinExistence type="predicted"/>
<dbReference type="AlphaFoldDB" id="A0A1A9QEM3"/>
<comment type="caution">
    <text evidence="1">The sequence shown here is derived from an EMBL/GenBank/DDBJ whole genome shotgun (WGS) entry which is preliminary data.</text>
</comment>
<keyword evidence="2" id="KW-1185">Reference proteome</keyword>
<dbReference type="EMBL" id="LWUJ01000010">
    <property type="protein sequence ID" value="OAL10698.1"/>
    <property type="molecule type" value="Genomic_DNA"/>
</dbReference>
<organism evidence="1 2">
    <name type="scientific">Candidatus Mycoplasma haematobovis</name>
    <dbReference type="NCBI Taxonomy" id="432608"/>
    <lineage>
        <taxon>Bacteria</taxon>
        <taxon>Bacillati</taxon>
        <taxon>Mycoplasmatota</taxon>
        <taxon>Mollicutes</taxon>
        <taxon>Mycoplasmataceae</taxon>
        <taxon>Mycoplasma</taxon>
    </lineage>
</organism>
<gene>
    <name evidence="1" type="ORF">A6V39_01340</name>
</gene>
<dbReference type="STRING" id="432608.A6V39_01340"/>
<reference evidence="2" key="1">
    <citation type="submission" date="2016-04" db="EMBL/GenBank/DDBJ databases">
        <authorList>
            <person name="Quiroz-Castaneda R.E."/>
            <person name="Martinez-Ocampo F."/>
        </authorList>
    </citation>
    <scope>NUCLEOTIDE SEQUENCE [LARGE SCALE GENOMIC DNA]</scope>
    <source>
        <strain evidence="2">INIFAP01</strain>
    </source>
</reference>
<sequence>MTLPVKIGVGALTVGTISGVSYAGSAYLMNSKEKASDIKQQLTTIDELIKDKFEYVLLSTSQDTGNTDNNFWKTNWEKYNSENSASETGKDPLQLAGWTKNNKTDLTSELKKKCSTLSTLNVPKEGNATYLNVIKYCSRGVTLAEQAKKDGLTVLDTSSTNKDSAIWTKKHSEKQTLQDSLNKLEITNSDTGDKIKEGCATAQSKNKQVTNYPAIYEAYKLVCTKQTSE</sequence>
<name>A0A1A9QEM3_9MOLU</name>
<evidence type="ECO:0000313" key="2">
    <source>
        <dbReference type="Proteomes" id="UP000077623"/>
    </source>
</evidence>
<dbReference type="Proteomes" id="UP000077623">
    <property type="component" value="Unassembled WGS sequence"/>
</dbReference>
<protein>
    <submittedName>
        <fullName evidence="1">Uncharacterized protein</fullName>
    </submittedName>
</protein>